<dbReference type="GO" id="GO:0032375">
    <property type="term" value="P:negative regulation of cholesterol transport"/>
    <property type="evidence" value="ECO:0007669"/>
    <property type="project" value="TreeGrafter"/>
</dbReference>
<evidence type="ECO:0000256" key="1">
    <source>
        <dbReference type="ARBA" id="ARBA00004613"/>
    </source>
</evidence>
<keyword evidence="6" id="KW-0445">Lipid transport</keyword>
<evidence type="ECO:0000256" key="6">
    <source>
        <dbReference type="ARBA" id="ARBA00023055"/>
    </source>
</evidence>
<accession>A0A3Q3W075</accession>
<reference evidence="8" key="1">
    <citation type="submission" date="2025-08" db="UniProtKB">
        <authorList>
            <consortium name="Ensembl"/>
        </authorList>
    </citation>
    <scope>IDENTIFICATION</scope>
</reference>
<dbReference type="Ensembl" id="ENSMMOT00000009431.1">
    <property type="protein sequence ID" value="ENSMMOP00000009266.1"/>
    <property type="gene ID" value="ENSMMOG00000007083.1"/>
</dbReference>
<dbReference type="InterPro" id="IPR006781">
    <property type="entry name" value="ApoC-I"/>
</dbReference>
<dbReference type="GO" id="GO:0034364">
    <property type="term" value="C:high-density lipoprotein particle"/>
    <property type="evidence" value="ECO:0007669"/>
    <property type="project" value="TreeGrafter"/>
</dbReference>
<dbReference type="GO" id="GO:0050995">
    <property type="term" value="P:negative regulation of lipid catabolic process"/>
    <property type="evidence" value="ECO:0007669"/>
    <property type="project" value="TreeGrafter"/>
</dbReference>
<sequence length="80" mass="9187">MKLYLAVAVLMLAFVAHTEAQEEETVGSTFTRFGDHVTDMTRGLVDRTRDAFHKIKTSDFATKTNHYLCWFNNQPVVQVH</sequence>
<dbReference type="InterPro" id="IPR043081">
    <property type="entry name" value="ApoC-1_sf"/>
</dbReference>
<keyword evidence="3" id="KW-0813">Transport</keyword>
<dbReference type="Proteomes" id="UP000261620">
    <property type="component" value="Unplaced"/>
</dbReference>
<evidence type="ECO:0000256" key="7">
    <source>
        <dbReference type="SAM" id="SignalP"/>
    </source>
</evidence>
<reference evidence="8" key="2">
    <citation type="submission" date="2025-09" db="UniProtKB">
        <authorList>
            <consortium name="Ensembl"/>
        </authorList>
    </citation>
    <scope>IDENTIFICATION</scope>
</reference>
<dbReference type="GO" id="GO:0004859">
    <property type="term" value="F:phospholipase inhibitor activity"/>
    <property type="evidence" value="ECO:0007669"/>
    <property type="project" value="TreeGrafter"/>
</dbReference>
<dbReference type="GO" id="GO:0034447">
    <property type="term" value="P:very-low-density lipoprotein particle clearance"/>
    <property type="evidence" value="ECO:0007669"/>
    <property type="project" value="TreeGrafter"/>
</dbReference>
<dbReference type="PANTHER" id="PTHR16565">
    <property type="entry name" value="APOLIPOPROTEIN C-I"/>
    <property type="match status" value="1"/>
</dbReference>
<dbReference type="PANTHER" id="PTHR16565:SF2">
    <property type="entry name" value="APOLIPOPROTEIN C-I"/>
    <property type="match status" value="1"/>
</dbReference>
<evidence type="ECO:0000256" key="4">
    <source>
        <dbReference type="ARBA" id="ARBA00022525"/>
    </source>
</evidence>
<keyword evidence="5 7" id="KW-0732">Signal</keyword>
<dbReference type="Gene3D" id="4.10.260.30">
    <property type="entry name" value="Apolipoprotein C-I"/>
    <property type="match status" value="1"/>
</dbReference>
<comment type="similarity">
    <text evidence="2">Belongs to the apolipoprotein C1 family.</text>
</comment>
<evidence type="ECO:0000313" key="9">
    <source>
        <dbReference type="Proteomes" id="UP000261620"/>
    </source>
</evidence>
<feature type="chain" id="PRO_5018654175" evidence="7">
    <location>
        <begin position="21"/>
        <end position="80"/>
    </location>
</feature>
<name>A0A3Q3W075_MOLML</name>
<dbReference type="GO" id="GO:0034361">
    <property type="term" value="C:very-low-density lipoprotein particle"/>
    <property type="evidence" value="ECO:0007669"/>
    <property type="project" value="TreeGrafter"/>
</dbReference>
<protein>
    <submittedName>
        <fullName evidence="8">Uncharacterized protein</fullName>
    </submittedName>
</protein>
<dbReference type="GO" id="GO:0010916">
    <property type="term" value="P:negative regulation of very-low-density lipoprotein particle clearance"/>
    <property type="evidence" value="ECO:0007669"/>
    <property type="project" value="TreeGrafter"/>
</dbReference>
<dbReference type="AlphaFoldDB" id="A0A3Q3W075"/>
<evidence type="ECO:0000256" key="2">
    <source>
        <dbReference type="ARBA" id="ARBA00009204"/>
    </source>
</evidence>
<evidence type="ECO:0000256" key="3">
    <source>
        <dbReference type="ARBA" id="ARBA00022448"/>
    </source>
</evidence>
<comment type="subcellular location">
    <subcellularLocation>
        <location evidence="1">Secreted</location>
    </subcellularLocation>
</comment>
<organism evidence="8 9">
    <name type="scientific">Mola mola</name>
    <name type="common">Ocean sunfish</name>
    <name type="synonym">Tetraodon mola</name>
    <dbReference type="NCBI Taxonomy" id="94237"/>
    <lineage>
        <taxon>Eukaryota</taxon>
        <taxon>Metazoa</taxon>
        <taxon>Chordata</taxon>
        <taxon>Craniata</taxon>
        <taxon>Vertebrata</taxon>
        <taxon>Euteleostomi</taxon>
        <taxon>Actinopterygii</taxon>
        <taxon>Neopterygii</taxon>
        <taxon>Teleostei</taxon>
        <taxon>Neoteleostei</taxon>
        <taxon>Acanthomorphata</taxon>
        <taxon>Eupercaria</taxon>
        <taxon>Tetraodontiformes</taxon>
        <taxon>Molidae</taxon>
        <taxon>Mola</taxon>
    </lineage>
</organism>
<dbReference type="GO" id="GO:0006869">
    <property type="term" value="P:lipid transport"/>
    <property type="evidence" value="ECO:0007669"/>
    <property type="project" value="UniProtKB-KW"/>
</dbReference>
<evidence type="ECO:0000256" key="5">
    <source>
        <dbReference type="ARBA" id="ARBA00022729"/>
    </source>
</evidence>
<dbReference type="GO" id="GO:0005504">
    <property type="term" value="F:fatty acid binding"/>
    <property type="evidence" value="ECO:0007669"/>
    <property type="project" value="TreeGrafter"/>
</dbReference>
<keyword evidence="4" id="KW-0964">Secreted</keyword>
<dbReference type="GO" id="GO:0042157">
    <property type="term" value="P:lipoprotein metabolic process"/>
    <property type="evidence" value="ECO:0007669"/>
    <property type="project" value="InterPro"/>
</dbReference>
<proteinExistence type="inferred from homology"/>
<dbReference type="Pfam" id="PF04691">
    <property type="entry name" value="ApoC-I"/>
    <property type="match status" value="1"/>
</dbReference>
<dbReference type="GO" id="GO:0006641">
    <property type="term" value="P:triglyceride metabolic process"/>
    <property type="evidence" value="ECO:0007669"/>
    <property type="project" value="TreeGrafter"/>
</dbReference>
<feature type="signal peptide" evidence="7">
    <location>
        <begin position="1"/>
        <end position="20"/>
    </location>
</feature>
<keyword evidence="9" id="KW-1185">Reference proteome</keyword>
<evidence type="ECO:0000313" key="8">
    <source>
        <dbReference type="Ensembl" id="ENSMMOP00000009266.1"/>
    </source>
</evidence>